<keyword evidence="2" id="KW-0808">Transferase</keyword>
<dbReference type="GO" id="GO:0006396">
    <property type="term" value="P:RNA processing"/>
    <property type="evidence" value="ECO:0007669"/>
    <property type="project" value="InterPro"/>
</dbReference>
<proteinExistence type="predicted"/>
<organism evidence="4">
    <name type="scientific">Salvia splendens</name>
    <name type="common">Scarlet sage</name>
    <dbReference type="NCBI Taxonomy" id="180675"/>
    <lineage>
        <taxon>Eukaryota</taxon>
        <taxon>Viridiplantae</taxon>
        <taxon>Streptophyta</taxon>
        <taxon>Embryophyta</taxon>
        <taxon>Tracheophyta</taxon>
        <taxon>Spermatophyta</taxon>
        <taxon>Magnoliopsida</taxon>
        <taxon>eudicotyledons</taxon>
        <taxon>Gunneridae</taxon>
        <taxon>Pentapetalae</taxon>
        <taxon>asterids</taxon>
        <taxon>lamiids</taxon>
        <taxon>Lamiales</taxon>
        <taxon>Lamiaceae</taxon>
        <taxon>Nepetoideae</taxon>
        <taxon>Mentheae</taxon>
        <taxon>Salviinae</taxon>
        <taxon>Salvia</taxon>
        <taxon>Salvia subgen. Calosphace</taxon>
        <taxon>core Calosphace</taxon>
    </lineage>
</organism>
<keyword evidence="5" id="KW-1185">Reference proteome</keyword>
<reference evidence="4" key="2">
    <citation type="submission" date="2020-08" db="EMBL/GenBank/DDBJ databases">
        <title>Plant Genome Project.</title>
        <authorList>
            <person name="Zhang R.-G."/>
        </authorList>
    </citation>
    <scope>NUCLEOTIDE SEQUENCE</scope>
    <source>
        <strain evidence="4">Huo1</strain>
        <tissue evidence="4">Leaf</tissue>
    </source>
</reference>
<evidence type="ECO:0008006" key="6">
    <source>
        <dbReference type="Google" id="ProtNLM"/>
    </source>
</evidence>
<name>A0A8X8ZBJ9_SALSN</name>
<gene>
    <name evidence="4" type="ORF">SASPL_139474</name>
</gene>
<accession>A0A8X8ZBJ9</accession>
<dbReference type="PANTHER" id="PTHR11061">
    <property type="entry name" value="RNA M5U METHYLTRANSFERASE"/>
    <property type="match status" value="1"/>
</dbReference>
<reference evidence="4" key="1">
    <citation type="submission" date="2018-01" db="EMBL/GenBank/DDBJ databases">
        <authorList>
            <person name="Mao J.F."/>
        </authorList>
    </citation>
    <scope>NUCLEOTIDE SEQUENCE</scope>
    <source>
        <strain evidence="4">Huo1</strain>
        <tissue evidence="4">Leaf</tissue>
    </source>
</reference>
<dbReference type="InterPro" id="IPR010280">
    <property type="entry name" value="U5_MeTrfase_fam"/>
</dbReference>
<dbReference type="Proteomes" id="UP000298416">
    <property type="component" value="Unassembled WGS sequence"/>
</dbReference>
<dbReference type="PANTHER" id="PTHR11061:SF30">
    <property type="entry name" value="TRNA (URACIL(54)-C(5))-METHYLTRANSFERASE"/>
    <property type="match status" value="1"/>
</dbReference>
<comment type="caution">
    <text evidence="4">The sequence shown here is derived from an EMBL/GenBank/DDBJ whole genome shotgun (WGS) entry which is preliminary data.</text>
</comment>
<dbReference type="SUPFAM" id="SSF53335">
    <property type="entry name" value="S-adenosyl-L-methionine-dependent methyltransferases"/>
    <property type="match status" value="1"/>
</dbReference>
<dbReference type="GO" id="GO:0032259">
    <property type="term" value="P:methylation"/>
    <property type="evidence" value="ECO:0007669"/>
    <property type="project" value="UniProtKB-KW"/>
</dbReference>
<evidence type="ECO:0000256" key="2">
    <source>
        <dbReference type="ARBA" id="ARBA00022679"/>
    </source>
</evidence>
<dbReference type="GO" id="GO:0008173">
    <property type="term" value="F:RNA methyltransferase activity"/>
    <property type="evidence" value="ECO:0007669"/>
    <property type="project" value="InterPro"/>
</dbReference>
<evidence type="ECO:0000256" key="3">
    <source>
        <dbReference type="ARBA" id="ARBA00022691"/>
    </source>
</evidence>
<protein>
    <recommendedName>
        <fullName evidence="6">23S rRNA (Uracil1939-C5)-methyltransferase</fullName>
    </recommendedName>
</protein>
<dbReference type="Gene3D" id="3.40.50.150">
    <property type="entry name" value="Vaccinia Virus protein VP39"/>
    <property type="match status" value="1"/>
</dbReference>
<keyword evidence="1" id="KW-0489">Methyltransferase</keyword>
<keyword evidence="3" id="KW-0949">S-adenosyl-L-methionine</keyword>
<dbReference type="InterPro" id="IPR029063">
    <property type="entry name" value="SAM-dependent_MTases_sf"/>
</dbReference>
<evidence type="ECO:0000313" key="4">
    <source>
        <dbReference type="EMBL" id="KAG6398024.1"/>
    </source>
</evidence>
<evidence type="ECO:0000256" key="1">
    <source>
        <dbReference type="ARBA" id="ARBA00022603"/>
    </source>
</evidence>
<evidence type="ECO:0000313" key="5">
    <source>
        <dbReference type="Proteomes" id="UP000298416"/>
    </source>
</evidence>
<sequence length="179" mass="20608">MSLRCACDVSHQIPNHFRRRHAARHCALRRRAARHRAARRRAARRCVDAVVAWESYQELNSTAETPEPPMSRSAEKDTAAYYPKRGDSGARVKQLETISPRWDMVEAPCEYASHCGGCKTQNLLYEAQVRAKEQQVRELVVHVGKFSNKDLDVDDIMKPIVPCDIQFHYRNKVSVNRYS</sequence>
<dbReference type="EMBL" id="PNBA02000015">
    <property type="protein sequence ID" value="KAG6398024.1"/>
    <property type="molecule type" value="Genomic_DNA"/>
</dbReference>
<dbReference type="AlphaFoldDB" id="A0A8X8ZBJ9"/>